<feature type="chain" id="PRO_5040759556" evidence="1">
    <location>
        <begin position="18"/>
        <end position="141"/>
    </location>
</feature>
<evidence type="ECO:0000313" key="3">
    <source>
        <dbReference type="Proteomes" id="UP001152049"/>
    </source>
</evidence>
<dbReference type="Proteomes" id="UP001152049">
    <property type="component" value="Unassembled WGS sequence"/>
</dbReference>
<dbReference type="OrthoDB" id="5402146at2759"/>
<keyword evidence="1" id="KW-0732">Signal</keyword>
<feature type="signal peptide" evidence="1">
    <location>
        <begin position="1"/>
        <end position="17"/>
    </location>
</feature>
<evidence type="ECO:0000313" key="2">
    <source>
        <dbReference type="EMBL" id="KAJ4264347.1"/>
    </source>
</evidence>
<protein>
    <submittedName>
        <fullName evidence="2">Uncharacterized protein</fullName>
    </submittedName>
</protein>
<proteinExistence type="predicted"/>
<keyword evidence="3" id="KW-1185">Reference proteome</keyword>
<sequence>MRFSLAFLSALTAISNGWRLTGYETDEECNVSTGRYRIMESTDNPSEDCQRFGYPNEHLTCAQYENGGVEGPNDCGAAIWNPRSVLVEGTTLQDEQCYSCKLFSDDHCGKEWKDTSKDGEGCYELGLGAKSFICKHDEWAC</sequence>
<gene>
    <name evidence="2" type="ORF">NW762_005544</name>
</gene>
<accession>A0A9W8S5D1</accession>
<name>A0A9W8S5D1_9HYPO</name>
<organism evidence="2 3">
    <name type="scientific">Fusarium torreyae</name>
    <dbReference type="NCBI Taxonomy" id="1237075"/>
    <lineage>
        <taxon>Eukaryota</taxon>
        <taxon>Fungi</taxon>
        <taxon>Dikarya</taxon>
        <taxon>Ascomycota</taxon>
        <taxon>Pezizomycotina</taxon>
        <taxon>Sordariomycetes</taxon>
        <taxon>Hypocreomycetidae</taxon>
        <taxon>Hypocreales</taxon>
        <taxon>Nectriaceae</taxon>
        <taxon>Fusarium</taxon>
    </lineage>
</organism>
<evidence type="ECO:0000256" key="1">
    <source>
        <dbReference type="SAM" id="SignalP"/>
    </source>
</evidence>
<dbReference type="EMBL" id="JAOQAZ010000008">
    <property type="protein sequence ID" value="KAJ4264347.1"/>
    <property type="molecule type" value="Genomic_DNA"/>
</dbReference>
<comment type="caution">
    <text evidence="2">The sequence shown here is derived from an EMBL/GenBank/DDBJ whole genome shotgun (WGS) entry which is preliminary data.</text>
</comment>
<dbReference type="AlphaFoldDB" id="A0A9W8S5D1"/>
<reference evidence="2" key="1">
    <citation type="submission" date="2022-09" db="EMBL/GenBank/DDBJ databases">
        <title>Fusarium specimens isolated from Avocado Roots.</title>
        <authorList>
            <person name="Stajich J."/>
            <person name="Roper C."/>
            <person name="Heimlech-Rivalta G."/>
        </authorList>
    </citation>
    <scope>NUCLEOTIDE SEQUENCE</scope>
    <source>
        <strain evidence="2">CF00136</strain>
    </source>
</reference>